<keyword evidence="4 7" id="KW-0812">Transmembrane</keyword>
<dbReference type="CDD" id="cd17321">
    <property type="entry name" value="MFS_MMR_MDR_like"/>
    <property type="match status" value="1"/>
</dbReference>
<evidence type="ECO:0000259" key="8">
    <source>
        <dbReference type="PROSITE" id="PS50850"/>
    </source>
</evidence>
<feature type="transmembrane region" description="Helical" evidence="7">
    <location>
        <begin position="364"/>
        <end position="382"/>
    </location>
</feature>
<dbReference type="PANTHER" id="PTHR42718">
    <property type="entry name" value="MAJOR FACILITATOR SUPERFAMILY MULTIDRUG TRANSPORTER MFSC"/>
    <property type="match status" value="1"/>
</dbReference>
<feature type="transmembrane region" description="Helical" evidence="7">
    <location>
        <begin position="229"/>
        <end position="248"/>
    </location>
</feature>
<dbReference type="Pfam" id="PF07690">
    <property type="entry name" value="MFS_1"/>
    <property type="match status" value="1"/>
</dbReference>
<evidence type="ECO:0000256" key="3">
    <source>
        <dbReference type="ARBA" id="ARBA00022475"/>
    </source>
</evidence>
<evidence type="ECO:0000256" key="2">
    <source>
        <dbReference type="ARBA" id="ARBA00022448"/>
    </source>
</evidence>
<evidence type="ECO:0000256" key="7">
    <source>
        <dbReference type="SAM" id="Phobius"/>
    </source>
</evidence>
<evidence type="ECO:0000256" key="6">
    <source>
        <dbReference type="ARBA" id="ARBA00023136"/>
    </source>
</evidence>
<feature type="transmembrane region" description="Helical" evidence="7">
    <location>
        <begin position="198"/>
        <end position="217"/>
    </location>
</feature>
<feature type="transmembrane region" description="Helical" evidence="7">
    <location>
        <begin position="481"/>
        <end position="500"/>
    </location>
</feature>
<evidence type="ECO:0000256" key="1">
    <source>
        <dbReference type="ARBA" id="ARBA00004651"/>
    </source>
</evidence>
<protein>
    <submittedName>
        <fullName evidence="9">EmrB/QacA subfamily drug resistance transporter</fullName>
    </submittedName>
</protein>
<keyword evidence="6 7" id="KW-0472">Membrane</keyword>
<feature type="transmembrane region" description="Helical" evidence="7">
    <location>
        <begin position="140"/>
        <end position="157"/>
    </location>
</feature>
<proteinExistence type="predicted"/>
<accession>A0A660KY93</accession>
<evidence type="ECO:0000313" key="9">
    <source>
        <dbReference type="EMBL" id="RKQ84986.1"/>
    </source>
</evidence>
<organism evidence="9 10">
    <name type="scientific">Solirubrobacter pauli</name>
    <dbReference type="NCBI Taxonomy" id="166793"/>
    <lineage>
        <taxon>Bacteria</taxon>
        <taxon>Bacillati</taxon>
        <taxon>Actinomycetota</taxon>
        <taxon>Thermoleophilia</taxon>
        <taxon>Solirubrobacterales</taxon>
        <taxon>Solirubrobacteraceae</taxon>
        <taxon>Solirubrobacter</taxon>
    </lineage>
</organism>
<feature type="domain" description="Major facilitator superfamily (MFS) profile" evidence="8">
    <location>
        <begin position="41"/>
        <end position="504"/>
    </location>
</feature>
<dbReference type="InterPro" id="IPR004638">
    <property type="entry name" value="EmrB-like"/>
</dbReference>
<dbReference type="NCBIfam" id="TIGR00711">
    <property type="entry name" value="efflux_EmrB"/>
    <property type="match status" value="1"/>
</dbReference>
<dbReference type="EMBL" id="RBIL01000003">
    <property type="protein sequence ID" value="RKQ84986.1"/>
    <property type="molecule type" value="Genomic_DNA"/>
</dbReference>
<dbReference type="AlphaFoldDB" id="A0A660KY93"/>
<feature type="transmembrane region" description="Helical" evidence="7">
    <location>
        <begin position="260"/>
        <end position="278"/>
    </location>
</feature>
<feature type="transmembrane region" description="Helical" evidence="7">
    <location>
        <begin position="334"/>
        <end position="352"/>
    </location>
</feature>
<dbReference type="Gene3D" id="1.20.1720.10">
    <property type="entry name" value="Multidrug resistance protein D"/>
    <property type="match status" value="1"/>
</dbReference>
<dbReference type="PRINTS" id="PR01036">
    <property type="entry name" value="TCRTETB"/>
</dbReference>
<comment type="subcellular location">
    <subcellularLocation>
        <location evidence="1">Cell membrane</location>
        <topology evidence="1">Multi-pass membrane protein</topology>
    </subcellularLocation>
</comment>
<feature type="transmembrane region" description="Helical" evidence="7">
    <location>
        <begin position="107"/>
        <end position="134"/>
    </location>
</feature>
<gene>
    <name evidence="9" type="ORF">C8N24_6617</name>
</gene>
<feature type="transmembrane region" description="Helical" evidence="7">
    <location>
        <begin position="388"/>
        <end position="416"/>
    </location>
</feature>
<name>A0A660KY93_9ACTN</name>
<feature type="transmembrane region" description="Helical" evidence="7">
    <location>
        <begin position="436"/>
        <end position="457"/>
    </location>
</feature>
<dbReference type="InterPro" id="IPR036259">
    <property type="entry name" value="MFS_trans_sf"/>
</dbReference>
<feature type="transmembrane region" description="Helical" evidence="7">
    <location>
        <begin position="78"/>
        <end position="95"/>
    </location>
</feature>
<dbReference type="Proteomes" id="UP000278962">
    <property type="component" value="Unassembled WGS sequence"/>
</dbReference>
<sequence>MWSTFLHMEAIPPFRRYSALPMSHASPSTHTDPHHERRWLILAVLGIAQLMVVLDATIVNIALPSAQADIGFSNDSRQWIITAYALAFGSLLLLGGRIGDLIGRKQIFIIGLLGFAGASALGGAAGSFGVLVIARALQGVFGALLAPAALSLLTTTFTDPIERNKAFGVFGGIAGIGGGVGLLLGGVLTEYLSWRWCLYVNLLFAIPAAFGALSLLHAGRHAEGQRPRLDIPGAVTVTGGLFALVYGFSNAETNGWSAPLTIAMLIASALLLAAFAVIQRRVADPLLPLRVVLDRNRGGSYLAIGTVGAGMFGVFLFLTYYMQRTLELTPVQTGLAFLPMNFAIMASIGLVSTRLLPKFGPRPLIATGLALSTVAMLVFTRLESTSSYVTGVLPGLVILGFGMGFVFASAMATATLGIEPRDAGVGSAMVNTTQQVGGSIGTALLSTLFASAVTSFATDNATALSRGDLAVESAMHGYTTAFWWAAGILAVGGLVSTFLLRPGVPEPAAVGAAPAMAH</sequence>
<keyword evidence="2" id="KW-0813">Transport</keyword>
<comment type="caution">
    <text evidence="9">The sequence shown here is derived from an EMBL/GenBank/DDBJ whole genome shotgun (WGS) entry which is preliminary data.</text>
</comment>
<keyword evidence="10" id="KW-1185">Reference proteome</keyword>
<dbReference type="PANTHER" id="PTHR42718:SF46">
    <property type="entry name" value="BLR6921 PROTEIN"/>
    <property type="match status" value="1"/>
</dbReference>
<dbReference type="SUPFAM" id="SSF103473">
    <property type="entry name" value="MFS general substrate transporter"/>
    <property type="match status" value="1"/>
</dbReference>
<evidence type="ECO:0000256" key="5">
    <source>
        <dbReference type="ARBA" id="ARBA00022989"/>
    </source>
</evidence>
<keyword evidence="5 7" id="KW-1133">Transmembrane helix</keyword>
<dbReference type="InterPro" id="IPR011701">
    <property type="entry name" value="MFS"/>
</dbReference>
<dbReference type="PROSITE" id="PS50850">
    <property type="entry name" value="MFS"/>
    <property type="match status" value="1"/>
</dbReference>
<evidence type="ECO:0000256" key="4">
    <source>
        <dbReference type="ARBA" id="ARBA00022692"/>
    </source>
</evidence>
<feature type="transmembrane region" description="Helical" evidence="7">
    <location>
        <begin position="39"/>
        <end position="63"/>
    </location>
</feature>
<feature type="transmembrane region" description="Helical" evidence="7">
    <location>
        <begin position="169"/>
        <end position="192"/>
    </location>
</feature>
<feature type="transmembrane region" description="Helical" evidence="7">
    <location>
        <begin position="299"/>
        <end position="322"/>
    </location>
</feature>
<dbReference type="Gene3D" id="1.20.1250.20">
    <property type="entry name" value="MFS general substrate transporter like domains"/>
    <property type="match status" value="1"/>
</dbReference>
<reference evidence="9 10" key="1">
    <citation type="submission" date="2018-10" db="EMBL/GenBank/DDBJ databases">
        <title>Genomic Encyclopedia of Archaeal and Bacterial Type Strains, Phase II (KMG-II): from individual species to whole genera.</title>
        <authorList>
            <person name="Goeker M."/>
        </authorList>
    </citation>
    <scope>NUCLEOTIDE SEQUENCE [LARGE SCALE GENOMIC DNA]</scope>
    <source>
        <strain evidence="9 10">DSM 14954</strain>
    </source>
</reference>
<dbReference type="GO" id="GO:0022857">
    <property type="term" value="F:transmembrane transporter activity"/>
    <property type="evidence" value="ECO:0007669"/>
    <property type="project" value="InterPro"/>
</dbReference>
<keyword evidence="3" id="KW-1003">Cell membrane</keyword>
<dbReference type="GO" id="GO:0005886">
    <property type="term" value="C:plasma membrane"/>
    <property type="evidence" value="ECO:0007669"/>
    <property type="project" value="UniProtKB-SubCell"/>
</dbReference>
<dbReference type="InterPro" id="IPR020846">
    <property type="entry name" value="MFS_dom"/>
</dbReference>
<evidence type="ECO:0000313" key="10">
    <source>
        <dbReference type="Proteomes" id="UP000278962"/>
    </source>
</evidence>